<accession>A0A379I8N8</accession>
<dbReference type="PANTHER" id="PTHR30332:SF5">
    <property type="entry name" value="SPI-1 TYPE 3 SECRETION SYSTEM SECRETIN"/>
    <property type="match status" value="1"/>
</dbReference>
<dbReference type="KEGG" id="pfn:HZ99_22725"/>
<gene>
    <name evidence="7" type="primary">invG_1</name>
    <name evidence="3" type="synonym">sctC</name>
    <name evidence="7" type="ORF">NCTC10392_01120</name>
</gene>
<organism evidence="7 8">
    <name type="scientific">Pseudomonas fluorescens</name>
    <dbReference type="NCBI Taxonomy" id="294"/>
    <lineage>
        <taxon>Bacteria</taxon>
        <taxon>Pseudomonadati</taxon>
        <taxon>Pseudomonadota</taxon>
        <taxon>Gammaproteobacteria</taxon>
        <taxon>Pseudomonadales</taxon>
        <taxon>Pseudomonadaceae</taxon>
        <taxon>Pseudomonas</taxon>
    </lineage>
</organism>
<feature type="domain" description="Type II/III secretion system secretin-like" evidence="5">
    <location>
        <begin position="389"/>
        <end position="547"/>
    </location>
</feature>
<dbReference type="InterPro" id="IPR038591">
    <property type="entry name" value="NolW-like_sf"/>
</dbReference>
<evidence type="ECO:0000256" key="2">
    <source>
        <dbReference type="ARBA" id="ARBA00022729"/>
    </source>
</evidence>
<feature type="domain" description="NolW-like" evidence="6">
    <location>
        <begin position="134"/>
        <end position="185"/>
    </location>
</feature>
<dbReference type="AlphaFoldDB" id="A0A379I8N8"/>
<dbReference type="InterPro" id="IPR005644">
    <property type="entry name" value="NolW-like"/>
</dbReference>
<keyword evidence="3" id="KW-0998">Cell outer membrane</keyword>
<keyword evidence="2 3" id="KW-0732">Signal</keyword>
<protein>
    <recommendedName>
        <fullName evidence="3">Type 3 secretion system secretin</fullName>
        <shortName evidence="3">T3SS secretin</shortName>
    </recommendedName>
</protein>
<dbReference type="OrthoDB" id="9779724at2"/>
<feature type="domain" description="NolW-like" evidence="6">
    <location>
        <begin position="196"/>
        <end position="331"/>
    </location>
</feature>
<dbReference type="HAMAP" id="MF_02219">
    <property type="entry name" value="Type_III_secretin"/>
    <property type="match status" value="1"/>
</dbReference>
<sequence length="713" mass="79589">MNNKNHKRIRLRTVSPTETRTRAHWRCPLVLLGLLMPLHSTLAAIPAEWKNTAYAYEAEHKPVRDVLEDFAQTFGTQLQIDGLLEGNVNGKIRANTPQSMLDRLGVEHRFQWYMYNNTLYISTLDQQESARLEVSSETVADLKQALTDIGLLDSRFGWGELPDDGVVLVSGPKRYIDQIKQFSSQRKSPDEKQSVLTFPLKFANAADRPIDYRGEKLLIPGVASMLRGLLEPRDNTILSSMNPRPGSSAQPSPVTPVLPRLGNPMLDQMLGAPASLGQMNPGMSLTARAPVARGKIRVEADVRNNTVLIYDLPERQAMYRELIAQLDVARKLVEIDAIILDIERTQLREFGVNWGFQNSRFRAGVNMAPGTSSQLSIENRDRFYADIRALEAKGLATMVSNPSVLTLENQPAVIDFNRTQYLTAGVENATILPITVGTSFQVVPRVITSRGSHQVHLAVDIEDGNFDETNPERIGPDVLRGKVSTQAVMAEKRSLVVGGFHVTESVDRRNTVPVLGDIPLLGKTLFSATERKNNRRERLFILTPRVIGDQADPSRYLPQEDQVELQAALKPLARRYAEHQPVIKRSDITRALAYLATGQVPNTFKAAPIPLGLNTLCSTRDLLALNTERSQWYAGPQFNVAVVVMRNQFNRNVRIDENECSNSQTLAVSVWPRAWLKPGEEAEVFIAMRPVVKDEHIGVSRPSLLTPTRKTTP</sequence>
<dbReference type="Proteomes" id="UP000255125">
    <property type="component" value="Unassembled WGS sequence"/>
</dbReference>
<keyword evidence="3 4" id="KW-0813">Transport</keyword>
<keyword evidence="3" id="KW-0472">Membrane</keyword>
<dbReference type="InterPro" id="IPR003522">
    <property type="entry name" value="T3SS_OM_pore_YscC"/>
</dbReference>
<evidence type="ECO:0000256" key="3">
    <source>
        <dbReference type="HAMAP-Rule" id="MF_02219"/>
    </source>
</evidence>
<dbReference type="InterPro" id="IPR004846">
    <property type="entry name" value="T2SS/T3SS_dom"/>
</dbReference>
<evidence type="ECO:0000313" key="8">
    <source>
        <dbReference type="Proteomes" id="UP000255125"/>
    </source>
</evidence>
<keyword evidence="3" id="KW-0811">Translocation</keyword>
<comment type="function">
    <text evidence="3">Component of the type III secretion system (T3SS), also called injectisome, which is used to inject bacterial effector proteins into eukaryotic host cells. Forms a ring-shaped multimeric structure with an apparent central pore in the outer membrane.</text>
</comment>
<evidence type="ECO:0000256" key="4">
    <source>
        <dbReference type="RuleBase" id="RU004004"/>
    </source>
</evidence>
<dbReference type="Gene3D" id="3.30.1370.120">
    <property type="match status" value="2"/>
</dbReference>
<dbReference type="Pfam" id="PF03958">
    <property type="entry name" value="Secretin_N"/>
    <property type="match status" value="2"/>
</dbReference>
<evidence type="ECO:0000259" key="6">
    <source>
        <dbReference type="Pfam" id="PF03958"/>
    </source>
</evidence>
<dbReference type="GO" id="GO:0009279">
    <property type="term" value="C:cell outer membrane"/>
    <property type="evidence" value="ECO:0007669"/>
    <property type="project" value="UniProtKB-SubCell"/>
</dbReference>
<evidence type="ECO:0000256" key="1">
    <source>
        <dbReference type="ARBA" id="ARBA00004442"/>
    </source>
</evidence>
<dbReference type="EMBL" id="UGUS01000002">
    <property type="protein sequence ID" value="SUD29175.1"/>
    <property type="molecule type" value="Genomic_DNA"/>
</dbReference>
<dbReference type="Pfam" id="PF00263">
    <property type="entry name" value="Secretin"/>
    <property type="match status" value="1"/>
</dbReference>
<reference evidence="7 8" key="1">
    <citation type="submission" date="2018-06" db="EMBL/GenBank/DDBJ databases">
        <authorList>
            <consortium name="Pathogen Informatics"/>
            <person name="Doyle S."/>
        </authorList>
    </citation>
    <scope>NUCLEOTIDE SEQUENCE [LARGE SCALE GENOMIC DNA]</scope>
    <source>
        <strain evidence="7 8">NCTC10392</strain>
    </source>
</reference>
<dbReference type="Gene3D" id="3.55.50.30">
    <property type="match status" value="1"/>
</dbReference>
<evidence type="ECO:0000259" key="5">
    <source>
        <dbReference type="Pfam" id="PF00263"/>
    </source>
</evidence>
<proteinExistence type="inferred from homology"/>
<dbReference type="RefSeq" id="WP_038446072.1">
    <property type="nucleotide sequence ID" value="NZ_CP008896.1"/>
</dbReference>
<dbReference type="NCBIfam" id="TIGR02516">
    <property type="entry name" value="type_III_yscC"/>
    <property type="match status" value="1"/>
</dbReference>
<keyword evidence="3" id="KW-0653">Protein transport</keyword>
<evidence type="ECO:0000313" key="7">
    <source>
        <dbReference type="EMBL" id="SUD29175.1"/>
    </source>
</evidence>
<dbReference type="InterPro" id="IPR050810">
    <property type="entry name" value="Bact_Secretion_Sys_Channel"/>
</dbReference>
<dbReference type="GO" id="GO:0030254">
    <property type="term" value="P:protein secretion by the type III secretion system"/>
    <property type="evidence" value="ECO:0007669"/>
    <property type="project" value="UniProtKB-UniRule"/>
</dbReference>
<comment type="subunit">
    <text evidence="3">The core secretion machinery of the T3SS is composed of approximately 20 different proteins, including cytoplasmic components, a base, an export apparatus and a needle. This subunit is part of the base, which anchors the injectisome in the bacterial cell envelope. Forms a stable homooligomeric complex.</text>
</comment>
<name>A0A379I8N8_PSEFL</name>
<comment type="subcellular location">
    <subcellularLocation>
        <location evidence="1 3 4">Cell outer membrane</location>
    </subcellularLocation>
</comment>
<dbReference type="PANTHER" id="PTHR30332">
    <property type="entry name" value="PROBABLE GENERAL SECRETION PATHWAY PROTEIN D"/>
    <property type="match status" value="1"/>
</dbReference>
<comment type="similarity">
    <text evidence="3">Belongs to the bacterial secretin family. T3SS SctC subfamily.</text>
</comment>
<dbReference type="GO" id="GO:0030257">
    <property type="term" value="C:type III protein secretion system complex"/>
    <property type="evidence" value="ECO:0007669"/>
    <property type="project" value="UniProtKB-UniRule"/>
</dbReference>
<dbReference type="GO" id="GO:0015627">
    <property type="term" value="C:type II protein secretion system complex"/>
    <property type="evidence" value="ECO:0007669"/>
    <property type="project" value="TreeGrafter"/>
</dbReference>
<dbReference type="PRINTS" id="PR01337">
    <property type="entry name" value="TYPE3OMGPROT"/>
</dbReference>